<feature type="region of interest" description="Disordered" evidence="5">
    <location>
        <begin position="774"/>
        <end position="810"/>
    </location>
</feature>
<proteinExistence type="inferred from homology"/>
<evidence type="ECO:0000313" key="9">
    <source>
        <dbReference type="EMBL" id="CAK7264581.1"/>
    </source>
</evidence>
<name>A0ABP0DAB9_9PEZI</name>
<dbReference type="EMBL" id="CAWUON010000007">
    <property type="protein sequence ID" value="CAK7264581.1"/>
    <property type="molecule type" value="Genomic_DNA"/>
</dbReference>
<evidence type="ECO:0000256" key="4">
    <source>
        <dbReference type="SAM" id="Coils"/>
    </source>
</evidence>
<evidence type="ECO:0000256" key="5">
    <source>
        <dbReference type="SAM" id="MobiDB-lite"/>
    </source>
</evidence>
<feature type="region of interest" description="Disordered" evidence="5">
    <location>
        <begin position="477"/>
        <end position="517"/>
    </location>
</feature>
<keyword evidence="3" id="KW-0653">Protein transport</keyword>
<dbReference type="InterPro" id="IPR032817">
    <property type="entry name" value="Mon2_C"/>
</dbReference>
<dbReference type="Proteomes" id="UP001642502">
    <property type="component" value="Unassembled WGS sequence"/>
</dbReference>
<accession>A0ABP0DAB9</accession>
<dbReference type="InterPro" id="IPR032629">
    <property type="entry name" value="DCB_dom"/>
</dbReference>
<dbReference type="SUPFAM" id="SSF48371">
    <property type="entry name" value="ARM repeat"/>
    <property type="match status" value="2"/>
</dbReference>
<feature type="compositionally biased region" description="Polar residues" evidence="5">
    <location>
        <begin position="1636"/>
        <end position="1650"/>
    </location>
</feature>
<feature type="domain" description="Mon2/Sec7/BIG1-like HUS" evidence="6">
    <location>
        <begin position="200"/>
        <end position="353"/>
    </location>
</feature>
<dbReference type="Pfam" id="PF16206">
    <property type="entry name" value="Mon2_C"/>
    <property type="match status" value="1"/>
</dbReference>
<feature type="compositionally biased region" description="Basic and acidic residues" evidence="5">
    <location>
        <begin position="477"/>
        <end position="497"/>
    </location>
</feature>
<organism evidence="9 10">
    <name type="scientific">Sporothrix epigloea</name>
    <dbReference type="NCBI Taxonomy" id="1892477"/>
    <lineage>
        <taxon>Eukaryota</taxon>
        <taxon>Fungi</taxon>
        <taxon>Dikarya</taxon>
        <taxon>Ascomycota</taxon>
        <taxon>Pezizomycotina</taxon>
        <taxon>Sordariomycetes</taxon>
        <taxon>Sordariomycetidae</taxon>
        <taxon>Ophiostomatales</taxon>
        <taxon>Ophiostomataceae</taxon>
        <taxon>Sporothrix</taxon>
    </lineage>
</organism>
<dbReference type="InterPro" id="IPR032691">
    <property type="entry name" value="Mon2/Sec7/BIG1-like_HUS"/>
</dbReference>
<dbReference type="InterPro" id="IPR016024">
    <property type="entry name" value="ARM-type_fold"/>
</dbReference>
<evidence type="ECO:0000256" key="2">
    <source>
        <dbReference type="ARBA" id="ARBA00022448"/>
    </source>
</evidence>
<evidence type="ECO:0000256" key="1">
    <source>
        <dbReference type="ARBA" id="ARBA00008144"/>
    </source>
</evidence>
<gene>
    <name evidence="9" type="primary">MON2</name>
    <name evidence="9" type="ORF">SEPCBS119000_001070</name>
</gene>
<feature type="region of interest" description="Disordered" evidence="5">
    <location>
        <begin position="1625"/>
        <end position="1650"/>
    </location>
</feature>
<dbReference type="PANTHER" id="PTHR10663:SF333">
    <property type="entry name" value="PROTEIN MON2 HOMOLOG"/>
    <property type="match status" value="1"/>
</dbReference>
<feature type="region of interest" description="Disordered" evidence="5">
    <location>
        <begin position="1574"/>
        <end position="1597"/>
    </location>
</feature>
<comment type="caution">
    <text evidence="9">The sequence shown here is derived from an EMBL/GenBank/DDBJ whole genome shotgun (WGS) entry which is preliminary data.</text>
</comment>
<feature type="compositionally biased region" description="Basic and acidic residues" evidence="5">
    <location>
        <begin position="774"/>
        <end position="784"/>
    </location>
</feature>
<sequence>MTAQVLAAELGNLIQESKRKHNDLRQASEKSLEELKSIGDSSEASIGAALAQNANFVNPFVIACGTRAVKFTSIAIVCLQRLIAARGVPLSRLDQILQALREASSGGLDVQLRILQSLPSLLQNYADNISGDLLITSLNICFTLQASKNVVVNNTASATLQQLLISVFDKVVAEDKAGAQHPTVGEAPVCDGTVALRQAALDAYHILNDICLLIEAGRPDYLRFSGLSQTFGLELVESVLTNHPAIFATHPEQSHVLRSRLMPFLTQSILGKPNFPTSVRIVRVLYTIIRRHMSLLAAESGTALAALSHVLDHDTLPWKRLLCLEAFKGIFSDAVLVRQLYILYDAKDGEKDILQGLLATFVRVLTEKPSVIGLGHQSTIPVQGYLGGGNGAAEQAVIEASGMSGMVTNNTLMDGTSTGISSQWSTIRTPCIDQLDKAEPLALPDSYIFSLILACITSLSEGLAKFILPLTVPRENRNQKRLQKQDRQTKSPAKEELPTSAPGIERSASARRNPIPTNPLLLKDHPLHAEVKAYAELIDRCWPAILATCSTFLCSALDSEYYHSLVRSFQRFTHVAGLLRLDTPRDAFLTMLGKAAVPPYVITACHNTGAKAMTPTSAGGDTPNSLFGNARGLLSVDSLVSQSSTSEKPRQASGDMAATSINTRNLLCLRALLNLGIALGPTLESSWQILLETLQQADFVLFTSGKTAGRTLPVVRSADPQAEAEASQLLSNFGSEIKAVETAASRLFESTADFPDLAFVKFVEALCSLLEKPPETPSIDRADDGESLAPETAPNRASTGGGSSVTPPAVEKKRVLSITTSMASSHVQEDQFVLAKLGDIANINLERLLYKAPEVSGWIPITGELTSTFGSSSTTASVRMRAAGTLVRIILEAMSAAANEKDVARSRIQLRLLETLRDSLLPLQNHARTGSIITASTDIDIHKVILDGLKSLLEDSGETLINGWNVVFEIIDSLFVENRPSSATQTGSDLSESALMTRSTRLIKPSFASLQLICTDFLSSLPNTCYLSLVNTLYKFCTQSDDLNVALTTVTFYWAISDFLHGRSGKMSIAAAMEGGSSDAALVQLASDTSHPGSGAALWMLLLLRLTAVTSDQRLELRNSAVQTLLRIINAYGNKLSAEAWAVCIRSVIFRLLSSTEDLLKAALEKTTSRSTTAEWNETAVVIVNGVSELLANYLDVLAPDAVFLPLWEELLQHFAALLDFKALEVSTAVFSNLAGILSKSNERSRWSIDRRAVERSWQLWSRSIPAPPDVARAEKAKDRGSAKAEDNQKCLLSWVSAFLEIERLMRDEMDLVKTEQALDLLHNALLGASPGSYANDIEYMTALQGQVLAAYKVLRTDIPFAASALIKHLASLVSAAFDVVEAVPQQRRTFVALSKESMSTLQHLVKQHADDPEIYVSGALSTALSALAKPITLKYRFYITTKSLQPWKAAIHAALSILETTLPHLKEQTIPQAALQDAWDTIVEIANSIIGADLQHEHAPQNDDTVAADQQFDIEAFHQLQDLILPQLGSAAIAEQTRKAFVESLFQISIVHPLSPTDTTLLRKLISETASGEADRRPDLKSLYQPGRGRTVDPTPTKRSRMSFVCLEELFALVSAHREDGRKPSVVVLPPTPRLPQTMTMGPMSSSAATVTAGDKSQHALRVRLAQTAAPYLILRCALTIRSYVSDQPLRGHMPQPLSQRRELGRILRYLVDLQPEPGAISHPGSAESDPRKHLLQLYPLLVKASQVAGRAGDDKTLALVGEALDAAGGGLM</sequence>
<evidence type="ECO:0000259" key="6">
    <source>
        <dbReference type="Pfam" id="PF12783"/>
    </source>
</evidence>
<feature type="domain" description="Mon2 C-terminal" evidence="7">
    <location>
        <begin position="1015"/>
        <end position="1241"/>
    </location>
</feature>
<protein>
    <submittedName>
        <fullName evidence="9">Endocytosis and vacuole integrity protein</fullName>
    </submittedName>
</protein>
<evidence type="ECO:0000259" key="7">
    <source>
        <dbReference type="Pfam" id="PF16206"/>
    </source>
</evidence>
<keyword evidence="4" id="KW-0175">Coiled coil</keyword>
<evidence type="ECO:0000259" key="8">
    <source>
        <dbReference type="Pfam" id="PF16213"/>
    </source>
</evidence>
<keyword evidence="2" id="KW-0813">Transport</keyword>
<dbReference type="Pfam" id="PF16213">
    <property type="entry name" value="DCB"/>
    <property type="match status" value="1"/>
</dbReference>
<evidence type="ECO:0000313" key="10">
    <source>
        <dbReference type="Proteomes" id="UP001642502"/>
    </source>
</evidence>
<comment type="similarity">
    <text evidence="1">Belongs to the MON2 family.</text>
</comment>
<keyword evidence="10" id="KW-1185">Reference proteome</keyword>
<reference evidence="9 10" key="1">
    <citation type="submission" date="2024-01" db="EMBL/GenBank/DDBJ databases">
        <authorList>
            <person name="Allen C."/>
            <person name="Tagirdzhanova G."/>
        </authorList>
    </citation>
    <scope>NUCLEOTIDE SEQUENCE [LARGE SCALE GENOMIC DNA]</scope>
    <source>
        <strain evidence="9 10">CBS 119000</strain>
    </source>
</reference>
<feature type="domain" description="Mon2/Sec7/BIG1-like dimerisation and cyclophilin-binding" evidence="8">
    <location>
        <begin position="4"/>
        <end position="175"/>
    </location>
</feature>
<feature type="coiled-coil region" evidence="4">
    <location>
        <begin position="7"/>
        <end position="34"/>
    </location>
</feature>
<dbReference type="Pfam" id="PF12783">
    <property type="entry name" value="Sec7-like_HUS"/>
    <property type="match status" value="1"/>
</dbReference>
<dbReference type="PANTHER" id="PTHR10663">
    <property type="entry name" value="GUANYL-NUCLEOTIDE EXCHANGE FACTOR"/>
    <property type="match status" value="1"/>
</dbReference>
<evidence type="ECO:0000256" key="3">
    <source>
        <dbReference type="ARBA" id="ARBA00022927"/>
    </source>
</evidence>